<reference evidence="3" key="1">
    <citation type="journal article" date="2019" name="Int. J. Syst. Evol. Microbiol.">
        <title>The Global Catalogue of Microorganisms (GCM) 10K type strain sequencing project: providing services to taxonomists for standard genome sequencing and annotation.</title>
        <authorList>
            <consortium name="The Broad Institute Genomics Platform"/>
            <consortium name="The Broad Institute Genome Sequencing Center for Infectious Disease"/>
            <person name="Wu L."/>
            <person name="Ma J."/>
        </authorList>
    </citation>
    <scope>NUCLEOTIDE SEQUENCE [LARGE SCALE GENOMIC DNA]</scope>
    <source>
        <strain evidence="3">JCM 15309</strain>
    </source>
</reference>
<feature type="transmembrane region" description="Helical" evidence="1">
    <location>
        <begin position="56"/>
        <end position="72"/>
    </location>
</feature>
<comment type="caution">
    <text evidence="2">The sequence shown here is derived from an EMBL/GenBank/DDBJ whole genome shotgun (WGS) entry which is preliminary data.</text>
</comment>
<organism evidence="2 3">
    <name type="scientific">Nocardioides panacihumi</name>
    <dbReference type="NCBI Taxonomy" id="400774"/>
    <lineage>
        <taxon>Bacteria</taxon>
        <taxon>Bacillati</taxon>
        <taxon>Actinomycetota</taxon>
        <taxon>Actinomycetes</taxon>
        <taxon>Propionibacteriales</taxon>
        <taxon>Nocardioidaceae</taxon>
        <taxon>Nocardioides</taxon>
    </lineage>
</organism>
<accession>A0ABP5D2F5</accession>
<dbReference type="EMBL" id="BAAAPB010000004">
    <property type="protein sequence ID" value="GAA1971602.1"/>
    <property type="molecule type" value="Genomic_DNA"/>
</dbReference>
<dbReference type="Proteomes" id="UP001500571">
    <property type="component" value="Unassembled WGS sequence"/>
</dbReference>
<evidence type="ECO:0000256" key="1">
    <source>
        <dbReference type="SAM" id="Phobius"/>
    </source>
</evidence>
<evidence type="ECO:0000313" key="2">
    <source>
        <dbReference type="EMBL" id="GAA1971602.1"/>
    </source>
</evidence>
<evidence type="ECO:0000313" key="3">
    <source>
        <dbReference type="Proteomes" id="UP001500571"/>
    </source>
</evidence>
<feature type="transmembrane region" description="Helical" evidence="1">
    <location>
        <begin position="84"/>
        <end position="104"/>
    </location>
</feature>
<name>A0ABP5D2F5_9ACTN</name>
<keyword evidence="3" id="KW-1185">Reference proteome</keyword>
<keyword evidence="1" id="KW-0472">Membrane</keyword>
<proteinExistence type="predicted"/>
<keyword evidence="1" id="KW-1133">Transmembrane helix</keyword>
<protein>
    <recommendedName>
        <fullName evidence="4">Integral membrane protein</fullName>
    </recommendedName>
</protein>
<sequence>MRGPAATALCAGALLLFGALVGLSAVWTHGRWWALALGAAATIAAELATPRGLLRIAYAGGWIAATAYFLLARPEGDFVVASDAHGYTFLGLALLVLALAVATVPPRGRTRPTMGAAAGPTA</sequence>
<gene>
    <name evidence="2" type="ORF">GCM10009798_35650</name>
</gene>
<keyword evidence="1" id="KW-0812">Transmembrane</keyword>
<evidence type="ECO:0008006" key="4">
    <source>
        <dbReference type="Google" id="ProtNLM"/>
    </source>
</evidence>
<dbReference type="RefSeq" id="WP_344047158.1">
    <property type="nucleotide sequence ID" value="NZ_BAAAPB010000004.1"/>
</dbReference>